<evidence type="ECO:0000259" key="16">
    <source>
        <dbReference type="Pfam" id="PF15924"/>
    </source>
</evidence>
<evidence type="ECO:0000256" key="3">
    <source>
        <dbReference type="ARBA" id="ARBA00012645"/>
    </source>
</evidence>
<comment type="catalytic activity">
    <reaction evidence="13">
        <text>an alpha-D-Man-(1-&gt;3)-[alpha-D-Man-(1-&gt;6)]-beta-D-Man-(1-&gt;4)-beta-D-GlcNAc-(1-&gt;4)-alpha-D-GlcNAc-diphospho-di-trans,poly-cis-dolichol + 2 GDP-alpha-D-mannose = an alpha-D-Man-(1-&gt;2)-alpha-D-Man-(1-&gt;2)-alpha-D-Man-(1-&gt;3)-[alpha-D-Man-(1-&gt;6)]-beta-D-Man-(1-&gt;4)-beta-D-GlcNAc-(1-&gt;4)-alpha-D-GlcNAc-diphospho-di-trans,poly-cis-dolichol + 2 GDP + 2 H(+)</text>
        <dbReference type="Rhea" id="RHEA:29523"/>
        <dbReference type="Rhea" id="RHEA-COMP:19515"/>
        <dbReference type="Rhea" id="RHEA-COMP:19516"/>
        <dbReference type="ChEBI" id="CHEBI:15378"/>
        <dbReference type="ChEBI" id="CHEBI:57527"/>
        <dbReference type="ChEBI" id="CHEBI:58189"/>
        <dbReference type="ChEBI" id="CHEBI:132511"/>
        <dbReference type="ChEBI" id="CHEBI:132515"/>
        <dbReference type="EC" id="2.4.1.131"/>
    </reaction>
    <physiologicalReaction direction="left-to-right" evidence="13">
        <dbReference type="Rhea" id="RHEA:29524"/>
    </physiologicalReaction>
</comment>
<dbReference type="Pfam" id="PF15924">
    <property type="entry name" value="ALG11_N"/>
    <property type="match status" value="1"/>
</dbReference>
<accession>A0A1Y1ULD9</accession>
<dbReference type="Gene3D" id="3.40.50.2000">
    <property type="entry name" value="Glycogen Phosphorylase B"/>
    <property type="match status" value="1"/>
</dbReference>
<dbReference type="GeneID" id="33556747"/>
<dbReference type="Pfam" id="PF00534">
    <property type="entry name" value="Glycos_transf_1"/>
    <property type="match status" value="1"/>
</dbReference>
<dbReference type="EC" id="2.4.1.131" evidence="3"/>
<protein>
    <recommendedName>
        <fullName evidence="4">GDP-Man:Man(3)GlcNAc(2)-PP-Dol alpha-1,2-mannosyltransferase</fullName>
        <ecNumber evidence="3">2.4.1.131</ecNumber>
    </recommendedName>
    <alternativeName>
        <fullName evidence="11">Asparagine-linked glycosylation protein 11</fullName>
    </alternativeName>
    <alternativeName>
        <fullName evidence="12">Glycolipid 2-alpha-mannosyltransferase</fullName>
    </alternativeName>
</protein>
<dbReference type="InParanoid" id="A0A1Y1ULD9"/>
<feature type="domain" description="ALG11 mannosyltransferase N-terminal" evidence="16">
    <location>
        <begin position="331"/>
        <end position="542"/>
    </location>
</feature>
<dbReference type="SUPFAM" id="SSF53756">
    <property type="entry name" value="UDP-Glycosyltransferase/glycogen phosphorylase"/>
    <property type="match status" value="1"/>
</dbReference>
<evidence type="ECO:0000256" key="4">
    <source>
        <dbReference type="ARBA" id="ARBA00022018"/>
    </source>
</evidence>
<dbReference type="PANTHER" id="PTHR45919">
    <property type="entry name" value="GDP-MAN:MAN(3)GLCNAC(2)-PP-DOL ALPHA-1,2-MANNOSYLTRANSFERASE"/>
    <property type="match status" value="1"/>
</dbReference>
<dbReference type="GO" id="GO:0006487">
    <property type="term" value="P:protein N-linked glycosylation"/>
    <property type="evidence" value="ECO:0007669"/>
    <property type="project" value="TreeGrafter"/>
</dbReference>
<dbReference type="STRING" id="4999.A0A1Y1ULD9"/>
<feature type="domain" description="Glycosyl transferase family 1" evidence="15">
    <location>
        <begin position="591"/>
        <end position="763"/>
    </location>
</feature>
<evidence type="ECO:0000256" key="7">
    <source>
        <dbReference type="ARBA" id="ARBA00022692"/>
    </source>
</evidence>
<evidence type="ECO:0000256" key="10">
    <source>
        <dbReference type="ARBA" id="ARBA00023136"/>
    </source>
</evidence>
<evidence type="ECO:0000256" key="1">
    <source>
        <dbReference type="ARBA" id="ARBA00004389"/>
    </source>
</evidence>
<keyword evidence="10 14" id="KW-0472">Membrane</keyword>
<dbReference type="InterPro" id="IPR038013">
    <property type="entry name" value="ALG11"/>
</dbReference>
<feature type="transmembrane region" description="Helical" evidence="14">
    <location>
        <begin position="245"/>
        <end position="264"/>
    </location>
</feature>
<dbReference type="GO" id="GO:0004377">
    <property type="term" value="F:GDP-Man:Man(3)GlcNAc(2)-PP-Dol alpha-1,2-mannosyltransferase activity"/>
    <property type="evidence" value="ECO:0007669"/>
    <property type="project" value="UniProtKB-EC"/>
</dbReference>
<dbReference type="OrthoDB" id="2276068at2759"/>
<sequence>MIDFMRWSFETYCRTHPGASVGSWLVDTALFEQAWSIVTKDSTAWWWSSWICTWTVVYTAVIWFESSRRGIKYRWAYMVLGQLVAISVSTSLFLTALVLHPPTYVIRPSYHLQLLLPLVMAMVCILCLPKTIDTKQFMPVLVTLHLLLLAPFASSPRLDLPSKKGSGRPSGSRMVYIELALLASVIHQLNTRQLLASIPHSGSNFRSLCSKMLSHPAQASISFDVVWVFVVLLVWALTTGSTTSILLKAILAGAAATLGIISYAGISWTLILSTLPIVLLALVGVTMFGLSRVRTRNTRRRAELLAKMGLEENVIVPGTANSPPRKIGKQTIIGFWHPYCNSGGGGERVLWTAIMHLQRLHKETVVLVYTGDYPAASKEAILAKIDDRFSIKLHPQYLQFIPLPSRHLVDDSYWKRFTLLGQSFGSICLAWQGLCGPHGLWGDIFLDSMGYAFTWPFVRFICGSEIAIGAYVHYPTVSSDMVKRVRERSFGIENAGASGSWYKTQIKLIYYHILTSLYATALLFSQYTMANSSWTSAHITSLVSEARRGWLSSLLLMDDKAIAIHGDKPTGVKTVYPPCDTTALSSLGRLDHRKRELFSLAQFRPEKDHAKQIQALAKLFESHPEHRDGDQRVTLTLAGGARHPADEARVDQLKDLARTLAVDANVTFLLNAPYPEIVRRLGEASIGLNTMQDEHFGINVVEFMAAGLIPIVHASAGPLLDIVVPFNGQRTGFHAKTADEFASQIHEALSLSTTQQGKIRRAARAAAEQRFSEREFNKGFEKGYIELLRMIGGQSLLES</sequence>
<evidence type="ECO:0000256" key="2">
    <source>
        <dbReference type="ARBA" id="ARBA00004922"/>
    </source>
</evidence>
<evidence type="ECO:0000256" key="12">
    <source>
        <dbReference type="ARBA" id="ARBA00032515"/>
    </source>
</evidence>
<feature type="transmembrane region" description="Helical" evidence="14">
    <location>
        <begin position="508"/>
        <end position="527"/>
    </location>
</feature>
<comment type="caution">
    <text evidence="17">The sequence shown here is derived from an EMBL/GenBank/DDBJ whole genome shotgun (WGS) entry which is preliminary data.</text>
</comment>
<organism evidence="17 18">
    <name type="scientific">Kockovaella imperatae</name>
    <dbReference type="NCBI Taxonomy" id="4999"/>
    <lineage>
        <taxon>Eukaryota</taxon>
        <taxon>Fungi</taxon>
        <taxon>Dikarya</taxon>
        <taxon>Basidiomycota</taxon>
        <taxon>Agaricomycotina</taxon>
        <taxon>Tremellomycetes</taxon>
        <taxon>Tremellales</taxon>
        <taxon>Cuniculitremaceae</taxon>
        <taxon>Kockovaella</taxon>
    </lineage>
</organism>
<evidence type="ECO:0000256" key="9">
    <source>
        <dbReference type="ARBA" id="ARBA00022989"/>
    </source>
</evidence>
<keyword evidence="9 14" id="KW-1133">Transmembrane helix</keyword>
<dbReference type="Proteomes" id="UP000193218">
    <property type="component" value="Unassembled WGS sequence"/>
</dbReference>
<feature type="transmembrane region" description="Helical" evidence="14">
    <location>
        <begin position="76"/>
        <end position="98"/>
    </location>
</feature>
<dbReference type="PANTHER" id="PTHR45919:SF1">
    <property type="entry name" value="GDP-MAN:MAN(3)GLCNAC(2)-PP-DOL ALPHA-1,2-MANNOSYLTRANSFERASE"/>
    <property type="match status" value="1"/>
</dbReference>
<keyword evidence="8" id="KW-0256">Endoplasmic reticulum</keyword>
<evidence type="ECO:0000256" key="11">
    <source>
        <dbReference type="ARBA" id="ARBA00032060"/>
    </source>
</evidence>
<evidence type="ECO:0000256" key="14">
    <source>
        <dbReference type="SAM" id="Phobius"/>
    </source>
</evidence>
<dbReference type="FunCoup" id="A0A1Y1ULD9">
    <property type="interactions" value="276"/>
</dbReference>
<dbReference type="RefSeq" id="XP_021872733.1">
    <property type="nucleotide sequence ID" value="XM_022014939.1"/>
</dbReference>
<evidence type="ECO:0000256" key="8">
    <source>
        <dbReference type="ARBA" id="ARBA00022824"/>
    </source>
</evidence>
<evidence type="ECO:0000256" key="6">
    <source>
        <dbReference type="ARBA" id="ARBA00022679"/>
    </source>
</evidence>
<evidence type="ECO:0000313" key="17">
    <source>
        <dbReference type="EMBL" id="ORX38870.1"/>
    </source>
</evidence>
<feature type="transmembrane region" description="Helical" evidence="14">
    <location>
        <begin position="137"/>
        <end position="154"/>
    </location>
</feature>
<evidence type="ECO:0000313" key="18">
    <source>
        <dbReference type="Proteomes" id="UP000193218"/>
    </source>
</evidence>
<feature type="transmembrane region" description="Helical" evidence="14">
    <location>
        <begin position="270"/>
        <end position="291"/>
    </location>
</feature>
<feature type="transmembrane region" description="Helical" evidence="14">
    <location>
        <begin position="110"/>
        <end position="128"/>
    </location>
</feature>
<reference evidence="17 18" key="1">
    <citation type="submission" date="2017-03" db="EMBL/GenBank/DDBJ databases">
        <title>Widespread Adenine N6-methylation of Active Genes in Fungi.</title>
        <authorList>
            <consortium name="DOE Joint Genome Institute"/>
            <person name="Mondo S.J."/>
            <person name="Dannebaum R.O."/>
            <person name="Kuo R.C."/>
            <person name="Louie K.B."/>
            <person name="Bewick A.J."/>
            <person name="Labutti K."/>
            <person name="Haridas S."/>
            <person name="Kuo A."/>
            <person name="Salamov A."/>
            <person name="Ahrendt S.R."/>
            <person name="Lau R."/>
            <person name="Bowen B.P."/>
            <person name="Lipzen A."/>
            <person name="Sullivan W."/>
            <person name="Andreopoulos W.B."/>
            <person name="Clum A."/>
            <person name="Lindquist E."/>
            <person name="Daum C."/>
            <person name="Northen T.R."/>
            <person name="Ramamoorthy G."/>
            <person name="Schmitz R.J."/>
            <person name="Gryganskyi A."/>
            <person name="Culley D."/>
            <person name="Magnuson J."/>
            <person name="James T.Y."/>
            <person name="O'Malley M.A."/>
            <person name="Stajich J.E."/>
            <person name="Spatafora J.W."/>
            <person name="Visel A."/>
            <person name="Grigoriev I.V."/>
        </authorList>
    </citation>
    <scope>NUCLEOTIDE SEQUENCE [LARGE SCALE GENOMIC DNA]</scope>
    <source>
        <strain evidence="17 18">NRRL Y-17943</strain>
    </source>
</reference>
<comment type="subcellular location">
    <subcellularLocation>
        <location evidence="1">Endoplasmic reticulum membrane</location>
        <topology evidence="1">Single-pass membrane protein</topology>
    </subcellularLocation>
</comment>
<feature type="transmembrane region" description="Helical" evidence="14">
    <location>
        <begin position="217"/>
        <end position="238"/>
    </location>
</feature>
<keyword evidence="18" id="KW-1185">Reference proteome</keyword>
<comment type="pathway">
    <text evidence="2">Protein modification; protein glycosylation.</text>
</comment>
<feature type="transmembrane region" description="Helical" evidence="14">
    <location>
        <begin position="44"/>
        <end position="64"/>
    </location>
</feature>
<proteinExistence type="predicted"/>
<gene>
    <name evidence="17" type="ORF">BD324DRAFT_617618</name>
</gene>
<evidence type="ECO:0000259" key="15">
    <source>
        <dbReference type="Pfam" id="PF00534"/>
    </source>
</evidence>
<dbReference type="CDD" id="cd03806">
    <property type="entry name" value="GT4_ALG11-like"/>
    <property type="match status" value="1"/>
</dbReference>
<keyword evidence="5" id="KW-0328">Glycosyltransferase</keyword>
<dbReference type="InterPro" id="IPR001296">
    <property type="entry name" value="Glyco_trans_1"/>
</dbReference>
<evidence type="ECO:0000256" key="5">
    <source>
        <dbReference type="ARBA" id="ARBA00022676"/>
    </source>
</evidence>
<keyword evidence="6" id="KW-0808">Transferase</keyword>
<dbReference type="InterPro" id="IPR031814">
    <property type="entry name" value="ALG11_N"/>
</dbReference>
<name>A0A1Y1ULD9_9TREE</name>
<dbReference type="AlphaFoldDB" id="A0A1Y1ULD9"/>
<dbReference type="GO" id="GO:0005789">
    <property type="term" value="C:endoplasmic reticulum membrane"/>
    <property type="evidence" value="ECO:0007669"/>
    <property type="project" value="UniProtKB-SubCell"/>
</dbReference>
<dbReference type="EMBL" id="NBSH01000003">
    <property type="protein sequence ID" value="ORX38870.1"/>
    <property type="molecule type" value="Genomic_DNA"/>
</dbReference>
<evidence type="ECO:0000256" key="13">
    <source>
        <dbReference type="ARBA" id="ARBA00045065"/>
    </source>
</evidence>
<keyword evidence="7 14" id="KW-0812">Transmembrane</keyword>